<evidence type="ECO:0000313" key="5">
    <source>
        <dbReference type="EMBL" id="MDN3202948.1"/>
    </source>
</evidence>
<name>A0ABT7Y8Y1_9BACT</name>
<dbReference type="PROSITE" id="PS00041">
    <property type="entry name" value="HTH_ARAC_FAMILY_1"/>
    <property type="match status" value="1"/>
</dbReference>
<dbReference type="Gene3D" id="2.60.120.10">
    <property type="entry name" value="Jelly Rolls"/>
    <property type="match status" value="1"/>
</dbReference>
<gene>
    <name evidence="5" type="ORF">QVH07_02250</name>
</gene>
<dbReference type="Pfam" id="PF12833">
    <property type="entry name" value="HTH_18"/>
    <property type="match status" value="1"/>
</dbReference>
<dbReference type="RefSeq" id="WP_289998503.1">
    <property type="nucleotide sequence ID" value="NZ_JAUEPH010000001.1"/>
</dbReference>
<dbReference type="InterPro" id="IPR014710">
    <property type="entry name" value="RmlC-like_jellyroll"/>
</dbReference>
<dbReference type="Gene3D" id="1.10.10.60">
    <property type="entry name" value="Homeodomain-like"/>
    <property type="match status" value="2"/>
</dbReference>
<dbReference type="InterPro" id="IPR003313">
    <property type="entry name" value="AraC-bd"/>
</dbReference>
<dbReference type="EMBL" id="JAUEPH010000001">
    <property type="protein sequence ID" value="MDN3202948.1"/>
    <property type="molecule type" value="Genomic_DNA"/>
</dbReference>
<evidence type="ECO:0000259" key="4">
    <source>
        <dbReference type="PROSITE" id="PS01124"/>
    </source>
</evidence>
<comment type="caution">
    <text evidence="5">The sequence shown here is derived from an EMBL/GenBank/DDBJ whole genome shotgun (WGS) entry which is preliminary data.</text>
</comment>
<dbReference type="Proteomes" id="UP001171916">
    <property type="component" value="Unassembled WGS sequence"/>
</dbReference>
<evidence type="ECO:0000256" key="2">
    <source>
        <dbReference type="ARBA" id="ARBA00023125"/>
    </source>
</evidence>
<keyword evidence="1" id="KW-0805">Transcription regulation</keyword>
<dbReference type="InterPro" id="IPR037923">
    <property type="entry name" value="HTH-like"/>
</dbReference>
<dbReference type="PROSITE" id="PS01124">
    <property type="entry name" value="HTH_ARAC_FAMILY_2"/>
    <property type="match status" value="1"/>
</dbReference>
<dbReference type="InterPro" id="IPR018062">
    <property type="entry name" value="HTH_AraC-typ_CS"/>
</dbReference>
<reference evidence="5" key="1">
    <citation type="submission" date="2023-06" db="EMBL/GenBank/DDBJ databases">
        <title>Robiginitalea aurantiacus sp. nov. and Algoriphagus sediminis sp. nov., isolated from coastal sediment.</title>
        <authorList>
            <person name="Zhou Z.Y."/>
            <person name="An J."/>
            <person name="Jia Y.W."/>
            <person name="Du Z.J."/>
        </authorList>
    </citation>
    <scope>NUCLEOTIDE SEQUENCE</scope>
    <source>
        <strain evidence="5">C2-7</strain>
    </source>
</reference>
<organism evidence="5 6">
    <name type="scientific">Algoriphagus sediminis</name>
    <dbReference type="NCBI Taxonomy" id="3057113"/>
    <lineage>
        <taxon>Bacteria</taxon>
        <taxon>Pseudomonadati</taxon>
        <taxon>Bacteroidota</taxon>
        <taxon>Cytophagia</taxon>
        <taxon>Cytophagales</taxon>
        <taxon>Cyclobacteriaceae</taxon>
        <taxon>Algoriphagus</taxon>
    </lineage>
</organism>
<dbReference type="PRINTS" id="PR00032">
    <property type="entry name" value="HTHARAC"/>
</dbReference>
<dbReference type="PANTHER" id="PTHR43280:SF30">
    <property type="entry name" value="MMSAB OPERON REGULATORY PROTEIN"/>
    <property type="match status" value="1"/>
</dbReference>
<protein>
    <submittedName>
        <fullName evidence="5">AraC family transcriptional regulator</fullName>
    </submittedName>
</protein>
<dbReference type="SUPFAM" id="SSF51215">
    <property type="entry name" value="Regulatory protein AraC"/>
    <property type="match status" value="1"/>
</dbReference>
<keyword evidence="6" id="KW-1185">Reference proteome</keyword>
<feature type="domain" description="HTH araC/xylS-type" evidence="4">
    <location>
        <begin position="190"/>
        <end position="287"/>
    </location>
</feature>
<dbReference type="SUPFAM" id="SSF46689">
    <property type="entry name" value="Homeodomain-like"/>
    <property type="match status" value="2"/>
</dbReference>
<evidence type="ECO:0000256" key="1">
    <source>
        <dbReference type="ARBA" id="ARBA00023015"/>
    </source>
</evidence>
<proteinExistence type="predicted"/>
<dbReference type="PANTHER" id="PTHR43280">
    <property type="entry name" value="ARAC-FAMILY TRANSCRIPTIONAL REGULATOR"/>
    <property type="match status" value="1"/>
</dbReference>
<keyword evidence="2" id="KW-0238">DNA-binding</keyword>
<dbReference type="InterPro" id="IPR009057">
    <property type="entry name" value="Homeodomain-like_sf"/>
</dbReference>
<accession>A0ABT7Y8Y1</accession>
<dbReference type="SMART" id="SM00342">
    <property type="entry name" value="HTH_ARAC"/>
    <property type="match status" value="1"/>
</dbReference>
<evidence type="ECO:0000256" key="3">
    <source>
        <dbReference type="ARBA" id="ARBA00023163"/>
    </source>
</evidence>
<sequence>MKDFFEYLNSGAQDKKWGISLTVAGKYTSPPGESYPGTEHPTGYYFDWNSWRVLNEFQLNLITEGKGVLELTEGRYDLLPGTVMLIRPGERHRYKPSSKSGWTENYIGFTGNLVEHFVNQVFEEKSNPIVHCSHPFELMDSFQRIFGMIQQQSPSFQKIGAGLVIQLLGNIESQLRLEQFRGKEVDSLVNNAKQYIWDHVDEGVDFKAFAALNHVSYSYFRKIFKIYTGLAPHQYFLDSKVLRAKELLLTTDLPIKEISYRLGFSSIHYFSRTFKNKIGQSPREVRF</sequence>
<dbReference type="Pfam" id="PF02311">
    <property type="entry name" value="AraC_binding"/>
    <property type="match status" value="1"/>
</dbReference>
<keyword evidence="3" id="KW-0804">Transcription</keyword>
<evidence type="ECO:0000313" key="6">
    <source>
        <dbReference type="Proteomes" id="UP001171916"/>
    </source>
</evidence>
<dbReference type="InterPro" id="IPR018060">
    <property type="entry name" value="HTH_AraC"/>
</dbReference>
<dbReference type="InterPro" id="IPR020449">
    <property type="entry name" value="Tscrpt_reg_AraC-type_HTH"/>
</dbReference>